<dbReference type="SUPFAM" id="SSF52540">
    <property type="entry name" value="P-loop containing nucleoside triphosphate hydrolases"/>
    <property type="match status" value="1"/>
</dbReference>
<name>A0ABS5A0B4_9MYCO</name>
<evidence type="ECO:0000313" key="2">
    <source>
        <dbReference type="Proteomes" id="UP000694460"/>
    </source>
</evidence>
<dbReference type="InterPro" id="IPR027417">
    <property type="entry name" value="P-loop_NTPase"/>
</dbReference>
<proteinExistence type="predicted"/>
<sequence>MREPKNGLPNGWIFASEAPPSRPVDWLEENKLARGHVTYLFGEEGIGKSTWWVYVVAKRTRAGEYVVVIITEDGWEDTARPRMEAAGVDLTKVIMLNVAEDADEFEMGIPGPAWLTEQELPPVSLVVIDGLADATAYVNGSLPKATEWRPVITGWKRYAARHHAAVLALGHTNRDTLNGTRGAVGLSGQIRQVVRLNLMALRTEDDRLAIGVEKSNICRTDQPVDLFEITEATSAGISVNICRPCGLGDATAKELFQVLAAQPHVTEGEAERERLDGCLADLIDLLKGRQGNDRWAPTTEITDLLAKGKGTSATRWSQSQIDRARTRAIKENHIETDHPKVPGPHYWRARLRDWD</sequence>
<comment type="caution">
    <text evidence="1">The sequence shown here is derived from an EMBL/GenBank/DDBJ whole genome shotgun (WGS) entry which is preliminary data.</text>
</comment>
<protein>
    <recommendedName>
        <fullName evidence="3">AAA domain-containing protein</fullName>
    </recommendedName>
</protein>
<dbReference type="EMBL" id="JAGIOP010000002">
    <property type="protein sequence ID" value="MBP2455190.1"/>
    <property type="molecule type" value="Genomic_DNA"/>
</dbReference>
<dbReference type="Pfam" id="PF13481">
    <property type="entry name" value="AAA_25"/>
    <property type="match status" value="1"/>
</dbReference>
<dbReference type="Gene3D" id="3.40.50.300">
    <property type="entry name" value="P-loop containing nucleotide triphosphate hydrolases"/>
    <property type="match status" value="1"/>
</dbReference>
<accession>A0ABS5A0B4</accession>
<gene>
    <name evidence="1" type="ORF">JOF57_005103</name>
</gene>
<dbReference type="Proteomes" id="UP000694460">
    <property type="component" value="Unassembled WGS sequence"/>
</dbReference>
<keyword evidence="2" id="KW-1185">Reference proteome</keyword>
<evidence type="ECO:0000313" key="1">
    <source>
        <dbReference type="EMBL" id="MBP2455190.1"/>
    </source>
</evidence>
<organism evidence="1 2">
    <name type="scientific">Mycolicibacterium lutetiense</name>
    <dbReference type="NCBI Taxonomy" id="1641992"/>
    <lineage>
        <taxon>Bacteria</taxon>
        <taxon>Bacillati</taxon>
        <taxon>Actinomycetota</taxon>
        <taxon>Actinomycetes</taxon>
        <taxon>Mycobacteriales</taxon>
        <taxon>Mycobacteriaceae</taxon>
        <taxon>Mycolicibacterium</taxon>
    </lineage>
</organism>
<reference evidence="1 2" key="1">
    <citation type="submission" date="2021-03" db="EMBL/GenBank/DDBJ databases">
        <title>Sequencing the genomes of 1000 actinobacteria strains.</title>
        <authorList>
            <person name="Klenk H.-P."/>
        </authorList>
    </citation>
    <scope>NUCLEOTIDE SEQUENCE [LARGE SCALE GENOMIC DNA]</scope>
    <source>
        <strain evidence="1 2">DSM 46713</strain>
    </source>
</reference>
<evidence type="ECO:0008006" key="3">
    <source>
        <dbReference type="Google" id="ProtNLM"/>
    </source>
</evidence>